<dbReference type="InterPro" id="IPR036397">
    <property type="entry name" value="RNaseH_sf"/>
</dbReference>
<dbReference type="Gene3D" id="3.30.420.10">
    <property type="entry name" value="Ribonuclease H-like superfamily/Ribonuclease H"/>
    <property type="match status" value="1"/>
</dbReference>
<keyword evidence="3" id="KW-1185">Reference proteome</keyword>
<dbReference type="PANTHER" id="PTHR42648">
    <property type="entry name" value="TRANSPOSASE, PUTATIVE-RELATED"/>
    <property type="match status" value="1"/>
</dbReference>
<dbReference type="Proteomes" id="UP001151760">
    <property type="component" value="Unassembled WGS sequence"/>
</dbReference>
<dbReference type="CDD" id="cd00303">
    <property type="entry name" value="retropepsin_like"/>
    <property type="match status" value="1"/>
</dbReference>
<name>A0ABQ5E5I4_9ASTR</name>
<dbReference type="InterPro" id="IPR012337">
    <property type="entry name" value="RNaseH-like_sf"/>
</dbReference>
<proteinExistence type="predicted"/>
<dbReference type="InterPro" id="IPR001584">
    <property type="entry name" value="Integrase_cat-core"/>
</dbReference>
<organism evidence="2 3">
    <name type="scientific">Tanacetum coccineum</name>
    <dbReference type="NCBI Taxonomy" id="301880"/>
    <lineage>
        <taxon>Eukaryota</taxon>
        <taxon>Viridiplantae</taxon>
        <taxon>Streptophyta</taxon>
        <taxon>Embryophyta</taxon>
        <taxon>Tracheophyta</taxon>
        <taxon>Spermatophyta</taxon>
        <taxon>Magnoliopsida</taxon>
        <taxon>eudicotyledons</taxon>
        <taxon>Gunneridae</taxon>
        <taxon>Pentapetalae</taxon>
        <taxon>asterids</taxon>
        <taxon>campanulids</taxon>
        <taxon>Asterales</taxon>
        <taxon>Asteraceae</taxon>
        <taxon>Asteroideae</taxon>
        <taxon>Anthemideae</taxon>
        <taxon>Anthemidinae</taxon>
        <taxon>Tanacetum</taxon>
    </lineage>
</organism>
<dbReference type="PANTHER" id="PTHR42648:SF28">
    <property type="entry name" value="TRANSPOSON-ENCODED PROTEIN WITH RIBONUCLEASE H-LIKE AND RETROVIRUS ZINC FINGER-LIKE DOMAINS"/>
    <property type="match status" value="1"/>
</dbReference>
<protein>
    <submittedName>
        <fullName evidence="2">Gag-pol polyprotein</fullName>
    </submittedName>
</protein>
<dbReference type="SUPFAM" id="SSF56672">
    <property type="entry name" value="DNA/RNA polymerases"/>
    <property type="match status" value="1"/>
</dbReference>
<dbReference type="InterPro" id="IPR043502">
    <property type="entry name" value="DNA/RNA_pol_sf"/>
</dbReference>
<dbReference type="InterPro" id="IPR021109">
    <property type="entry name" value="Peptidase_aspartic_dom_sf"/>
</dbReference>
<accession>A0ABQ5E5I4</accession>
<evidence type="ECO:0000259" key="1">
    <source>
        <dbReference type="PROSITE" id="PS50994"/>
    </source>
</evidence>
<dbReference type="InterPro" id="IPR039537">
    <property type="entry name" value="Retrotran_Ty1/copia-like"/>
</dbReference>
<reference evidence="2" key="1">
    <citation type="journal article" date="2022" name="Int. J. Mol. Sci.">
        <title>Draft Genome of Tanacetum Coccineum: Genomic Comparison of Closely Related Tanacetum-Family Plants.</title>
        <authorList>
            <person name="Yamashiro T."/>
            <person name="Shiraishi A."/>
            <person name="Nakayama K."/>
            <person name="Satake H."/>
        </authorList>
    </citation>
    <scope>NUCLEOTIDE SEQUENCE</scope>
</reference>
<dbReference type="Pfam" id="PF00665">
    <property type="entry name" value="rve"/>
    <property type="match status" value="1"/>
</dbReference>
<dbReference type="SUPFAM" id="SSF53098">
    <property type="entry name" value="Ribonuclease H-like"/>
    <property type="match status" value="1"/>
</dbReference>
<feature type="domain" description="Integrase catalytic" evidence="1">
    <location>
        <begin position="702"/>
        <end position="857"/>
    </location>
</feature>
<dbReference type="PROSITE" id="PS50994">
    <property type="entry name" value="INTEGRASE"/>
    <property type="match status" value="1"/>
</dbReference>
<dbReference type="Gene3D" id="2.40.70.10">
    <property type="entry name" value="Acid Proteases"/>
    <property type="match status" value="1"/>
</dbReference>
<evidence type="ECO:0000313" key="3">
    <source>
        <dbReference type="Proteomes" id="UP001151760"/>
    </source>
</evidence>
<gene>
    <name evidence="2" type="ORF">Tco_0954819</name>
</gene>
<dbReference type="Pfam" id="PF14223">
    <property type="entry name" value="Retrotran_gag_2"/>
    <property type="match status" value="1"/>
</dbReference>
<evidence type="ECO:0000313" key="2">
    <source>
        <dbReference type="EMBL" id="GJT46104.1"/>
    </source>
</evidence>
<dbReference type="Pfam" id="PF08284">
    <property type="entry name" value="RVP_2"/>
    <property type="match status" value="1"/>
</dbReference>
<comment type="caution">
    <text evidence="2">The sequence shown here is derived from an EMBL/GenBank/DDBJ whole genome shotgun (WGS) entry which is preliminary data.</text>
</comment>
<reference evidence="2" key="2">
    <citation type="submission" date="2022-01" db="EMBL/GenBank/DDBJ databases">
        <authorList>
            <person name="Yamashiro T."/>
            <person name="Shiraishi A."/>
            <person name="Satake H."/>
            <person name="Nakayama K."/>
        </authorList>
    </citation>
    <scope>NUCLEOTIDE SEQUENCE</scope>
</reference>
<dbReference type="EMBL" id="BQNB010015956">
    <property type="protein sequence ID" value="GJT46104.1"/>
    <property type="molecule type" value="Genomic_DNA"/>
</dbReference>
<sequence>MLNSTSCESSLKVNDSYESASCKENGIRRESSPSEFKVGWFILNELGPPVSDVGKSLSLTQSVGPHGYQCVNENELDASLLIPFETTFCSNATQENASVRTSKKFIAFVILCATRKDFRDVQMSSIGWMWRFQLSFKQVSGVFMALDCLIFLKIPSDGVTMKSRVPGIILVRGTILEIGRGNLHTIEEDYADFFACTPERIFTKHPNDKEAVVVGVFMALDCLIFLKTPSDGVTMKSRVPGIILVRGTVLEIGRGLQANGVHEFCSGADYSFISTNFLPLINMKPSVISPGYEIEIANGLKVVTNMIVQGCRLELEGNTFIIDLIPFGHGSFDVIVGIDWLSKRRAKIVCFVKIVQIPLSNGEILEVQGERLEGNLKQLKTIKVNEPKLEDILVVREFLGVFPKDLSGLPPSCEVEFRIDLIPGAMPVAKSPYRLEPMEMQELSNQLKELQDKAEVTDDSKWDEMDGNAIANLHLALADGVLSSIEEKKSAKEIWDHLARLYEARSLHNKKFLKRKLYALRMTESTSVTEHPPILREEKIGATIGEGKSSRQVDAWWTKRGVQWNLAIVGSLLIMGHVLALQDVNALCCEAERLQNKECEEIRRCYSCNDHELKIIGIGSIMVKMHDGTVRTIRMCDTLEGLRKNLLFLDNWDDLGCKINEGFFAERSWLTKVSLPFCEYCVISKQHRLKFKTSNSRSVYVLELVHSDVWQAPIQSLGGEKCFVSFIDDYSRRCWVYPIKKKSDVFKVFKVYKARVELDSGKKIKCLRTNNGGEYTSDEFDTFCRQEGIKRQFTTAYTPQHNEVAERMNITMLERARAMLATASLGKSFWAEAVNTACYVINRSPSTAVELKTPIEM</sequence>